<dbReference type="InterPro" id="IPR019160">
    <property type="entry name" value="Sec3_CC"/>
</dbReference>
<gene>
    <name evidence="7" type="ORF">DLAC_01414</name>
</gene>
<dbReference type="Pfam" id="PF09763">
    <property type="entry name" value="Sec3_CC"/>
    <property type="match status" value="1"/>
</dbReference>
<dbReference type="GO" id="GO:0005886">
    <property type="term" value="C:plasma membrane"/>
    <property type="evidence" value="ECO:0007669"/>
    <property type="project" value="TreeGrafter"/>
</dbReference>
<evidence type="ECO:0000256" key="2">
    <source>
        <dbReference type="ARBA" id="ARBA00022448"/>
    </source>
</evidence>
<sequence length="735" mass="85120">MEEENEIIENNENNNYQTIEITPIPDILVSNNNNSNDFTDDDLEVILQQYLKSETDIDLLTDKLSKQLSDLESGMVVDILDSGLGVSEIISQLGDKDQTHLTGVTAWIEYYNNQLQNMKKYIEHIESKNNKMEVVSRNQRSLLQELNNLLNLLTLDEKTTKALTSPEFNTPTGLETAIKAANDLKKALTTKLKSGMDNMVAVKDQRKAFEGYRVTFSLKVSKLIESAFKVSDANRDYQVKSTDEDLPEHTGFFNLLNTFRPLVHWLKELDPEKFQPLIPLYIKAYRNTYKSEIKDYFSKINHTLIKESKDQNDFFHSAKLKPVSTVNDITSSSSSTISANATGKKKRTIEKLFRYALSCLEQSIMSEQKFLLAFFLWKDPPKKKHHSDSNSNNNNATVHGSNIGGLIQEPLDVILSEMFESVIPELVEIVEKADQINPFYLLITLVDTEEYISGHSQVGNEEYSSYLQKVLAEVQKTMKSLFNKFIDLQVDSIKATQISLKKCGVLSHFKNFPLFVKEIEKYRPKTEMESISSLIYSSYFKLIVCLYNWIDQLADKLPSSDAKYKFIAKLENYYYLSTKFDELKIDAIRQYRDTSTNRYQENLTTYINYLLSLKFQPLLDFYQEIDEFLKTLPPSDIQFQKTHTKQQFKKMVEKYKTENIESGLTKALLNIYKKITKDSPLILVIWLQLEDVFIDKYDHFQEITQKCYEQTIPVSSDQIKSIFQSVYKKNPNKHK</sequence>
<dbReference type="OrthoDB" id="27109at2759"/>
<name>A0A152A6Q5_TIELA</name>
<dbReference type="OMA" id="NQHVMSA"/>
<proteinExistence type="inferred from homology"/>
<dbReference type="PANTHER" id="PTHR16092">
    <property type="entry name" value="SEC3/SYNTAXIN-RELATED"/>
    <property type="match status" value="1"/>
</dbReference>
<dbReference type="GO" id="GO:0006893">
    <property type="term" value="P:Golgi to plasma membrane transport"/>
    <property type="evidence" value="ECO:0007669"/>
    <property type="project" value="TreeGrafter"/>
</dbReference>
<dbReference type="GO" id="GO:0006887">
    <property type="term" value="P:exocytosis"/>
    <property type="evidence" value="ECO:0007669"/>
    <property type="project" value="UniProtKB-KW"/>
</dbReference>
<accession>A0A152A6Q5</accession>
<organism evidence="7 8">
    <name type="scientific">Tieghemostelium lacteum</name>
    <name type="common">Slime mold</name>
    <name type="synonym">Dictyostelium lacteum</name>
    <dbReference type="NCBI Taxonomy" id="361077"/>
    <lineage>
        <taxon>Eukaryota</taxon>
        <taxon>Amoebozoa</taxon>
        <taxon>Evosea</taxon>
        <taxon>Eumycetozoa</taxon>
        <taxon>Dictyostelia</taxon>
        <taxon>Dictyosteliales</taxon>
        <taxon>Raperosteliaceae</taxon>
        <taxon>Tieghemostelium</taxon>
    </lineage>
</organism>
<evidence type="ECO:0000256" key="4">
    <source>
        <dbReference type="ARBA" id="ARBA00023054"/>
    </source>
</evidence>
<evidence type="ECO:0000259" key="6">
    <source>
        <dbReference type="Pfam" id="PF20654"/>
    </source>
</evidence>
<dbReference type="GO" id="GO:0005546">
    <property type="term" value="F:phosphatidylinositol-4,5-bisphosphate binding"/>
    <property type="evidence" value="ECO:0007669"/>
    <property type="project" value="TreeGrafter"/>
</dbReference>
<dbReference type="STRING" id="361077.A0A152A6Q5"/>
<keyword evidence="8" id="KW-1185">Reference proteome</keyword>
<evidence type="ECO:0000313" key="7">
    <source>
        <dbReference type="EMBL" id="KYR01910.1"/>
    </source>
</evidence>
<evidence type="ECO:0000259" key="5">
    <source>
        <dbReference type="Pfam" id="PF09763"/>
    </source>
</evidence>
<keyword evidence="4" id="KW-0175">Coiled coil</keyword>
<dbReference type="FunCoup" id="A0A152A6Q5">
    <property type="interactions" value="458"/>
</dbReference>
<evidence type="ECO:0000313" key="8">
    <source>
        <dbReference type="Proteomes" id="UP000076078"/>
    </source>
</evidence>
<dbReference type="PANTHER" id="PTHR16092:SF14">
    <property type="entry name" value="EXOCYST COMPLEX COMPONENT 1 ISOFORM X1"/>
    <property type="match status" value="1"/>
</dbReference>
<keyword evidence="2" id="KW-0813">Transport</keyword>
<feature type="domain" description="Exocyst complex component Sec3 C-terminal" evidence="6">
    <location>
        <begin position="407"/>
        <end position="709"/>
    </location>
</feature>
<dbReference type="AlphaFoldDB" id="A0A152A6Q5"/>
<evidence type="ECO:0000256" key="1">
    <source>
        <dbReference type="ARBA" id="ARBA00006518"/>
    </source>
</evidence>
<comment type="caution">
    <text evidence="7">The sequence shown here is derived from an EMBL/GenBank/DDBJ whole genome shotgun (WGS) entry which is preliminary data.</text>
</comment>
<comment type="similarity">
    <text evidence="1">Belongs to the SEC3 family.</text>
</comment>
<dbReference type="GO" id="GO:0000145">
    <property type="term" value="C:exocyst"/>
    <property type="evidence" value="ECO:0007669"/>
    <property type="project" value="InterPro"/>
</dbReference>
<keyword evidence="3" id="KW-0268">Exocytosis</keyword>
<dbReference type="InParanoid" id="A0A152A6Q5"/>
<dbReference type="EMBL" id="LODT01000005">
    <property type="protein sequence ID" value="KYR01910.1"/>
    <property type="molecule type" value="Genomic_DNA"/>
</dbReference>
<dbReference type="Proteomes" id="UP000076078">
    <property type="component" value="Unassembled WGS sequence"/>
</dbReference>
<reference evidence="7 8" key="1">
    <citation type="submission" date="2015-12" db="EMBL/GenBank/DDBJ databases">
        <title>Dictyostelia acquired genes for synthesis and detection of signals that induce cell-type specialization by lateral gene transfer from prokaryotes.</title>
        <authorList>
            <person name="Gloeckner G."/>
            <person name="Schaap P."/>
        </authorList>
    </citation>
    <scope>NUCLEOTIDE SEQUENCE [LARGE SCALE GENOMIC DNA]</scope>
    <source>
        <strain evidence="7 8">TK</strain>
    </source>
</reference>
<dbReference type="InterPro" id="IPR048628">
    <property type="entry name" value="Sec3_C"/>
</dbReference>
<evidence type="ECO:0000256" key="3">
    <source>
        <dbReference type="ARBA" id="ARBA00022483"/>
    </source>
</evidence>
<dbReference type="Pfam" id="PF20654">
    <property type="entry name" value="Sec3_C-term"/>
    <property type="match status" value="1"/>
</dbReference>
<feature type="domain" description="Exocyst complex component Sec3 coiled-coil" evidence="5">
    <location>
        <begin position="57"/>
        <end position="190"/>
    </location>
</feature>
<protein>
    <submittedName>
        <fullName evidence="7">Exocyst complex subunit 1</fullName>
    </submittedName>
</protein>